<dbReference type="InterPro" id="IPR004821">
    <property type="entry name" value="Cyt_trans-like"/>
</dbReference>
<keyword evidence="8" id="KW-0547">Nucleotide-binding</keyword>
<dbReference type="InterPro" id="IPR003721">
    <property type="entry name" value="Pantoate_ligase"/>
</dbReference>
<proteinExistence type="inferred from homology"/>
<evidence type="ECO:0000256" key="9">
    <source>
        <dbReference type="ARBA" id="ARBA00022840"/>
    </source>
</evidence>
<dbReference type="SUPFAM" id="SSF52374">
    <property type="entry name" value="Nucleotidylyl transferase"/>
    <property type="match status" value="1"/>
</dbReference>
<evidence type="ECO:0000313" key="12">
    <source>
        <dbReference type="EMBL" id="CAB4546585.1"/>
    </source>
</evidence>
<dbReference type="NCBIfam" id="TIGR00125">
    <property type="entry name" value="cyt_tran_rel"/>
    <property type="match status" value="1"/>
</dbReference>
<evidence type="ECO:0000256" key="3">
    <source>
        <dbReference type="ARBA" id="ARBA00009256"/>
    </source>
</evidence>
<evidence type="ECO:0000256" key="5">
    <source>
        <dbReference type="ARBA" id="ARBA00022490"/>
    </source>
</evidence>
<evidence type="ECO:0000256" key="10">
    <source>
        <dbReference type="ARBA" id="ARBA00048258"/>
    </source>
</evidence>
<name>A0A6J6C676_9ZZZZ</name>
<dbReference type="GO" id="GO:0005829">
    <property type="term" value="C:cytosol"/>
    <property type="evidence" value="ECO:0007669"/>
    <property type="project" value="TreeGrafter"/>
</dbReference>
<dbReference type="PANTHER" id="PTHR21299:SF1">
    <property type="entry name" value="PANTOATE--BETA-ALANINE LIGASE"/>
    <property type="match status" value="1"/>
</dbReference>
<dbReference type="HAMAP" id="MF_00158">
    <property type="entry name" value="PanC"/>
    <property type="match status" value="1"/>
</dbReference>
<dbReference type="UniPathway" id="UPA00028">
    <property type="reaction ID" value="UER00005"/>
</dbReference>
<evidence type="ECO:0000256" key="2">
    <source>
        <dbReference type="ARBA" id="ARBA00004990"/>
    </source>
</evidence>
<protein>
    <recommendedName>
        <fullName evidence="4">pantoate--beta-alanine ligase (AMP-forming)</fullName>
        <ecNumber evidence="4">6.3.2.1</ecNumber>
    </recommendedName>
</protein>
<evidence type="ECO:0000256" key="11">
    <source>
        <dbReference type="ARBA" id="ARBA00055042"/>
    </source>
</evidence>
<comment type="catalytic activity">
    <reaction evidence="10">
        <text>(R)-pantoate + beta-alanine + ATP = (R)-pantothenate + AMP + diphosphate + H(+)</text>
        <dbReference type="Rhea" id="RHEA:10912"/>
        <dbReference type="ChEBI" id="CHEBI:15378"/>
        <dbReference type="ChEBI" id="CHEBI:15980"/>
        <dbReference type="ChEBI" id="CHEBI:29032"/>
        <dbReference type="ChEBI" id="CHEBI:30616"/>
        <dbReference type="ChEBI" id="CHEBI:33019"/>
        <dbReference type="ChEBI" id="CHEBI:57966"/>
        <dbReference type="ChEBI" id="CHEBI:456215"/>
        <dbReference type="EC" id="6.3.2.1"/>
    </reaction>
</comment>
<evidence type="ECO:0000256" key="6">
    <source>
        <dbReference type="ARBA" id="ARBA00022598"/>
    </source>
</evidence>
<dbReference type="Gene3D" id="3.40.50.620">
    <property type="entry name" value="HUPs"/>
    <property type="match status" value="1"/>
</dbReference>
<reference evidence="12" key="1">
    <citation type="submission" date="2020-05" db="EMBL/GenBank/DDBJ databases">
        <authorList>
            <person name="Chiriac C."/>
            <person name="Salcher M."/>
            <person name="Ghai R."/>
            <person name="Kavagutti S V."/>
        </authorList>
    </citation>
    <scope>NUCLEOTIDE SEQUENCE</scope>
</reference>
<comment type="function">
    <text evidence="11">Catalyzes the condensation of pantoate with beta-alanine in an ATP-dependent reaction via a pantoyl-adenylate intermediate.</text>
</comment>
<dbReference type="GO" id="GO:0015940">
    <property type="term" value="P:pantothenate biosynthetic process"/>
    <property type="evidence" value="ECO:0007669"/>
    <property type="project" value="UniProtKB-UniPathway"/>
</dbReference>
<keyword evidence="7" id="KW-0566">Pantothenate biosynthesis</keyword>
<dbReference type="CDD" id="cd00560">
    <property type="entry name" value="PanC"/>
    <property type="match status" value="1"/>
</dbReference>
<dbReference type="EMBL" id="CAEZSR010000016">
    <property type="protein sequence ID" value="CAB4546585.1"/>
    <property type="molecule type" value="Genomic_DNA"/>
</dbReference>
<dbReference type="EC" id="6.3.2.1" evidence="4"/>
<organism evidence="12">
    <name type="scientific">freshwater metagenome</name>
    <dbReference type="NCBI Taxonomy" id="449393"/>
    <lineage>
        <taxon>unclassified sequences</taxon>
        <taxon>metagenomes</taxon>
        <taxon>ecological metagenomes</taxon>
    </lineage>
</organism>
<dbReference type="PANTHER" id="PTHR21299">
    <property type="entry name" value="CYTIDYLATE KINASE/PANTOATE-BETA-ALANINE LIGASE"/>
    <property type="match status" value="1"/>
</dbReference>
<evidence type="ECO:0000256" key="1">
    <source>
        <dbReference type="ARBA" id="ARBA00004496"/>
    </source>
</evidence>
<dbReference type="InterPro" id="IPR042176">
    <property type="entry name" value="Pantoate_ligase_C"/>
</dbReference>
<dbReference type="AlphaFoldDB" id="A0A6J6C676"/>
<keyword evidence="9" id="KW-0067">ATP-binding</keyword>
<dbReference type="FunFam" id="3.40.50.620:FF:000114">
    <property type="entry name" value="Pantothenate synthetase"/>
    <property type="match status" value="1"/>
</dbReference>
<evidence type="ECO:0000256" key="7">
    <source>
        <dbReference type="ARBA" id="ARBA00022655"/>
    </source>
</evidence>
<comment type="subcellular location">
    <subcellularLocation>
        <location evidence="1">Cytoplasm</location>
    </subcellularLocation>
</comment>
<dbReference type="GO" id="GO:0005524">
    <property type="term" value="F:ATP binding"/>
    <property type="evidence" value="ECO:0007669"/>
    <property type="project" value="UniProtKB-KW"/>
</dbReference>
<comment type="pathway">
    <text evidence="2">Cofactor biosynthesis; (R)-pantothenate biosynthesis; (R)-pantothenate from (R)-pantoate and beta-alanine: step 1/1.</text>
</comment>
<dbReference type="InterPro" id="IPR014729">
    <property type="entry name" value="Rossmann-like_a/b/a_fold"/>
</dbReference>
<keyword evidence="5" id="KW-0963">Cytoplasm</keyword>
<accession>A0A6J6C676</accession>
<dbReference type="Pfam" id="PF02569">
    <property type="entry name" value="Pantoate_ligase"/>
    <property type="match status" value="1"/>
</dbReference>
<sequence length="273" mass="29997">MRDWSERHRLAGRRVGFVPTMGALHEGHLALVDEARRHSDVVVVSVFVNPLQFDVRADFDRYPRPIDDDLRACADAGVDAVYAPTAAAMYPPGFQTHVEPGPLAERLEGEHRPGHFRGVTTVVAKLFAAVRPHVAVFGQKDAQQLAVVRRMALDLDLGIEIVGMPTVREPDGLALSSRNRRLGPEQRAAAVVVSRALRSIEESLRQGTTDATVLVRRAAEVIDAEPLARLEHVEIVDPDTFEPVHTVDRPSLALAAVWFGEVRLIDNLLLSTG</sequence>
<dbReference type="GO" id="GO:0004592">
    <property type="term" value="F:pantoate-beta-alanine ligase activity"/>
    <property type="evidence" value="ECO:0007669"/>
    <property type="project" value="UniProtKB-EC"/>
</dbReference>
<gene>
    <name evidence="12" type="ORF">UFOPK1493_00727</name>
</gene>
<dbReference type="NCBIfam" id="TIGR00018">
    <property type="entry name" value="panC"/>
    <property type="match status" value="1"/>
</dbReference>
<comment type="similarity">
    <text evidence="3">Belongs to the pantothenate synthetase family.</text>
</comment>
<keyword evidence="6" id="KW-0436">Ligase</keyword>
<dbReference type="Gene3D" id="3.30.1300.10">
    <property type="entry name" value="Pantoate-beta-alanine ligase, C-terminal domain"/>
    <property type="match status" value="1"/>
</dbReference>
<evidence type="ECO:0000256" key="4">
    <source>
        <dbReference type="ARBA" id="ARBA00012219"/>
    </source>
</evidence>
<evidence type="ECO:0000256" key="8">
    <source>
        <dbReference type="ARBA" id="ARBA00022741"/>
    </source>
</evidence>